<organism evidence="1 2">
    <name type="scientific">Vibrio ishigakensis</name>
    <dbReference type="NCBI Taxonomy" id="1481914"/>
    <lineage>
        <taxon>Bacteria</taxon>
        <taxon>Pseudomonadati</taxon>
        <taxon>Pseudomonadota</taxon>
        <taxon>Gammaproteobacteria</taxon>
        <taxon>Vibrionales</taxon>
        <taxon>Vibrionaceae</taxon>
        <taxon>Vibrio</taxon>
    </lineage>
</organism>
<dbReference type="AlphaFoldDB" id="A0A0B8PHX1"/>
<protein>
    <submittedName>
        <fullName evidence="1">Alkaline phosphatase</fullName>
    </submittedName>
</protein>
<gene>
    <name evidence="1" type="ORF">JCM19232_3513</name>
</gene>
<reference evidence="1 2" key="1">
    <citation type="submission" date="2015-01" db="EMBL/GenBank/DDBJ databases">
        <title>Vibrio sp. C5 JCM 19232 whole genome shotgun sequence.</title>
        <authorList>
            <person name="Sawabe T."/>
            <person name="Meirelles P."/>
            <person name="Feng G."/>
            <person name="Sayaka M."/>
            <person name="Hattori M."/>
            <person name="Ohkuma M."/>
        </authorList>
    </citation>
    <scope>NUCLEOTIDE SEQUENCE [LARGE SCALE GENOMIC DNA]</scope>
    <source>
        <strain evidence="1 2">JCM19232</strain>
    </source>
</reference>
<evidence type="ECO:0000313" key="1">
    <source>
        <dbReference type="EMBL" id="GAM64237.1"/>
    </source>
</evidence>
<evidence type="ECO:0000313" key="2">
    <source>
        <dbReference type="Proteomes" id="UP000031670"/>
    </source>
</evidence>
<dbReference type="Gene3D" id="3.40.720.10">
    <property type="entry name" value="Alkaline Phosphatase, subunit A"/>
    <property type="match status" value="1"/>
</dbReference>
<proteinExistence type="predicted"/>
<reference evidence="1 2" key="2">
    <citation type="submission" date="2015-01" db="EMBL/GenBank/DDBJ databases">
        <authorList>
            <consortium name="NBRP consortium"/>
            <person name="Sawabe T."/>
            <person name="Meirelles P."/>
            <person name="Feng G."/>
            <person name="Sayaka M."/>
            <person name="Hattori M."/>
            <person name="Ohkuma M."/>
        </authorList>
    </citation>
    <scope>NUCLEOTIDE SEQUENCE [LARGE SCALE GENOMIC DNA]</scope>
    <source>
        <strain evidence="1 2">JCM19232</strain>
    </source>
</reference>
<dbReference type="Proteomes" id="UP000031670">
    <property type="component" value="Unassembled WGS sequence"/>
</dbReference>
<accession>A0A0B8PHX1</accession>
<sequence length="52" mass="5617">MLTVSPAGDEITADFASILLQQEQLGKGEVTDYLAVSFSLTTTFFTFTALRA</sequence>
<comment type="caution">
    <text evidence="1">The sequence shown here is derived from an EMBL/GenBank/DDBJ whole genome shotgun (WGS) entry which is preliminary data.</text>
</comment>
<dbReference type="EMBL" id="BBSA01000011">
    <property type="protein sequence ID" value="GAM64237.1"/>
    <property type="molecule type" value="Genomic_DNA"/>
</dbReference>
<dbReference type="InterPro" id="IPR017850">
    <property type="entry name" value="Alkaline_phosphatase_core_sf"/>
</dbReference>
<name>A0A0B8PHX1_9VIBR</name>